<organism evidence="3 4">
    <name type="scientific">Silvanigrella aquatica</name>
    <dbReference type="NCBI Taxonomy" id="1915309"/>
    <lineage>
        <taxon>Bacteria</taxon>
        <taxon>Pseudomonadati</taxon>
        <taxon>Bdellovibrionota</taxon>
        <taxon>Oligoflexia</taxon>
        <taxon>Silvanigrellales</taxon>
        <taxon>Silvanigrellaceae</taxon>
        <taxon>Silvanigrella</taxon>
    </lineage>
</organism>
<evidence type="ECO:0000256" key="2">
    <source>
        <dbReference type="SAM" id="SignalP"/>
    </source>
</evidence>
<evidence type="ECO:0000313" key="4">
    <source>
        <dbReference type="Proteomes" id="UP000184731"/>
    </source>
</evidence>
<feature type="coiled-coil region" evidence="1">
    <location>
        <begin position="51"/>
        <end position="78"/>
    </location>
</feature>
<keyword evidence="1" id="KW-0175">Coiled coil</keyword>
<keyword evidence="2" id="KW-0732">Signal</keyword>
<dbReference type="Proteomes" id="UP000184731">
    <property type="component" value="Chromosome"/>
</dbReference>
<dbReference type="EMBL" id="CP017834">
    <property type="protein sequence ID" value="APJ02653.1"/>
    <property type="molecule type" value="Genomic_DNA"/>
</dbReference>
<evidence type="ECO:0008006" key="5">
    <source>
        <dbReference type="Google" id="ProtNLM"/>
    </source>
</evidence>
<dbReference type="KEGG" id="saqi:AXG55_01380"/>
<evidence type="ECO:0000256" key="1">
    <source>
        <dbReference type="SAM" id="Coils"/>
    </source>
</evidence>
<feature type="signal peptide" evidence="2">
    <location>
        <begin position="1"/>
        <end position="29"/>
    </location>
</feature>
<protein>
    <recommendedName>
        <fullName evidence="5">DUF3859 domain-containing protein</fullName>
    </recommendedName>
</protein>
<dbReference type="STRING" id="1915309.AXG55_01380"/>
<dbReference type="RefSeq" id="WP_148696359.1">
    <property type="nucleotide sequence ID" value="NZ_CP017834.1"/>
</dbReference>
<gene>
    <name evidence="3" type="ORF">AXG55_01380</name>
</gene>
<accession>A0A1L4CXH0</accession>
<name>A0A1L4CXH0_9BACT</name>
<dbReference type="AlphaFoldDB" id="A0A1L4CXH0"/>
<proteinExistence type="predicted"/>
<sequence>MKNFINKNKKISSIALLMLILFFSKKISAETNYIPPEPFLIIGDNFNTSSSEEISKKISSLQDQNKDMRAKILSLQDLLVSRYKDRIELKIEIISEQTRELPQFGIIELYALMNNIEIINYSKPVFFEKNSRLPIFSGPLPVGTYEVNIHALVGQQNNNWPYTLPQGKWSLDKKIFINGTLNQVIHNIKVYLKPNKETKIPEFVLKSEVNKEEKE</sequence>
<reference evidence="3 4" key="1">
    <citation type="submission" date="2016-10" db="EMBL/GenBank/DDBJ databases">
        <title>Silvanigrella aquatica sp. nov., isolated from a freshwater lake located in the Black Forest, Germany, description of Silvanigrellaceae fam. nov., Silvanigrellales ord. nov., reclassification of the order Bdellovibrionales in the class Oligoflexia, reclassification of the families Bacteriovoracaceae and Halobacteriovoraceae in the new order Bacteriovoracales ord. nov., and reclassification of the family Pseudobacteriovoracaceae in the order Oligoflexiales.</title>
        <authorList>
            <person name="Hahn M.W."/>
            <person name="Schmidt J."/>
            <person name="Koll U."/>
            <person name="Rohde M."/>
            <person name="Verbag S."/>
            <person name="Pitt A."/>
            <person name="Nakai R."/>
            <person name="Naganuma T."/>
            <person name="Lang E."/>
        </authorList>
    </citation>
    <scope>NUCLEOTIDE SEQUENCE [LARGE SCALE GENOMIC DNA]</scope>
    <source>
        <strain evidence="3 4">MWH-Nonnen-W8red</strain>
    </source>
</reference>
<dbReference type="OrthoDB" id="5294586at2"/>
<keyword evidence="4" id="KW-1185">Reference proteome</keyword>
<feature type="chain" id="PRO_5012001397" description="DUF3859 domain-containing protein" evidence="2">
    <location>
        <begin position="30"/>
        <end position="215"/>
    </location>
</feature>
<evidence type="ECO:0000313" key="3">
    <source>
        <dbReference type="EMBL" id="APJ02653.1"/>
    </source>
</evidence>